<gene>
    <name evidence="1" type="ORF">NDU88_008814</name>
</gene>
<reference evidence="1" key="1">
    <citation type="journal article" date="2022" name="bioRxiv">
        <title>Sequencing and chromosome-scale assembly of the giantPleurodeles waltlgenome.</title>
        <authorList>
            <person name="Brown T."/>
            <person name="Elewa A."/>
            <person name="Iarovenko S."/>
            <person name="Subramanian E."/>
            <person name="Araus A.J."/>
            <person name="Petzold A."/>
            <person name="Susuki M."/>
            <person name="Suzuki K.-i.T."/>
            <person name="Hayashi T."/>
            <person name="Toyoda A."/>
            <person name="Oliveira C."/>
            <person name="Osipova E."/>
            <person name="Leigh N.D."/>
            <person name="Simon A."/>
            <person name="Yun M.H."/>
        </authorList>
    </citation>
    <scope>NUCLEOTIDE SEQUENCE</scope>
    <source>
        <strain evidence="1">20211129_DDA</strain>
        <tissue evidence="1">Liver</tissue>
    </source>
</reference>
<accession>A0AAV7PT49</accession>
<organism evidence="1 2">
    <name type="scientific">Pleurodeles waltl</name>
    <name type="common">Iberian ribbed newt</name>
    <dbReference type="NCBI Taxonomy" id="8319"/>
    <lineage>
        <taxon>Eukaryota</taxon>
        <taxon>Metazoa</taxon>
        <taxon>Chordata</taxon>
        <taxon>Craniata</taxon>
        <taxon>Vertebrata</taxon>
        <taxon>Euteleostomi</taxon>
        <taxon>Amphibia</taxon>
        <taxon>Batrachia</taxon>
        <taxon>Caudata</taxon>
        <taxon>Salamandroidea</taxon>
        <taxon>Salamandridae</taxon>
        <taxon>Pleurodelinae</taxon>
        <taxon>Pleurodeles</taxon>
    </lineage>
</organism>
<dbReference type="EMBL" id="JANPWB010000011">
    <property type="protein sequence ID" value="KAJ1130462.1"/>
    <property type="molecule type" value="Genomic_DNA"/>
</dbReference>
<protein>
    <submittedName>
        <fullName evidence="1">Uncharacterized protein</fullName>
    </submittedName>
</protein>
<dbReference type="Proteomes" id="UP001066276">
    <property type="component" value="Chromosome 7"/>
</dbReference>
<sequence length="109" mass="12285">MDAKISDLTVASTSIQADIAGFRETVTDLDQCLSIVEDRVAVLPYQEAELRSLHGKVTDLYDRSRRDNVRFFGIPQYNDGSDIKNFPQKYIAQDHRSGFLTSTEVQTSP</sequence>
<dbReference type="AlphaFoldDB" id="A0AAV7PT49"/>
<proteinExistence type="predicted"/>
<evidence type="ECO:0000313" key="2">
    <source>
        <dbReference type="Proteomes" id="UP001066276"/>
    </source>
</evidence>
<evidence type="ECO:0000313" key="1">
    <source>
        <dbReference type="EMBL" id="KAJ1130462.1"/>
    </source>
</evidence>
<keyword evidence="2" id="KW-1185">Reference proteome</keyword>
<comment type="caution">
    <text evidence="1">The sequence shown here is derived from an EMBL/GenBank/DDBJ whole genome shotgun (WGS) entry which is preliminary data.</text>
</comment>
<name>A0AAV7PT49_PLEWA</name>